<accession>H1Q1M5</accession>
<dbReference type="RefSeq" id="WP_006951912.1">
    <property type="nucleotide sequence ID" value="NZ_JH594521.1"/>
</dbReference>
<dbReference type="EMBL" id="AGWK01000026">
    <property type="protein sequence ID" value="EHO71872.1"/>
    <property type="molecule type" value="Genomic_DNA"/>
</dbReference>
<dbReference type="Gene3D" id="3.90.550.10">
    <property type="entry name" value="Spore Coat Polysaccharide Biosynthesis Protein SpsA, Chain A"/>
    <property type="match status" value="1"/>
</dbReference>
<dbReference type="CDD" id="cd00761">
    <property type="entry name" value="Glyco_tranf_GTA_type"/>
    <property type="match status" value="1"/>
</dbReference>
<keyword evidence="3" id="KW-1185">Reference proteome</keyword>
<dbReference type="SUPFAM" id="SSF53448">
    <property type="entry name" value="Nucleotide-diphospho-sugar transferases"/>
    <property type="match status" value="1"/>
</dbReference>
<dbReference type="PANTHER" id="PTHR22916:SF3">
    <property type="entry name" value="UDP-GLCNAC:BETAGAL BETA-1,3-N-ACETYLGLUCOSAMINYLTRANSFERASE-LIKE PROTEIN 1"/>
    <property type="match status" value="1"/>
</dbReference>
<dbReference type="Proteomes" id="UP000016023">
    <property type="component" value="Unassembled WGS sequence"/>
</dbReference>
<comment type="caution">
    <text evidence="2">The sequence shown here is derived from an EMBL/GenBank/DDBJ whole genome shotgun (WGS) entry which is preliminary data.</text>
</comment>
<dbReference type="InterPro" id="IPR001173">
    <property type="entry name" value="Glyco_trans_2-like"/>
</dbReference>
<dbReference type="HOGENOM" id="CLU_025996_25_1_10"/>
<evidence type="ECO:0000259" key="1">
    <source>
        <dbReference type="Pfam" id="PF00535"/>
    </source>
</evidence>
<protein>
    <recommendedName>
        <fullName evidence="1">Glycosyltransferase 2-like domain-containing protein</fullName>
    </recommendedName>
</protein>
<dbReference type="AlphaFoldDB" id="H1Q1M5"/>
<dbReference type="PATRIC" id="fig|883158.3.peg.821"/>
<dbReference type="STRING" id="883158.HMPREF9140_00813"/>
<dbReference type="eggNOG" id="COG1215">
    <property type="taxonomic scope" value="Bacteria"/>
</dbReference>
<dbReference type="InterPro" id="IPR029044">
    <property type="entry name" value="Nucleotide-diphossugar_trans"/>
</dbReference>
<evidence type="ECO:0000313" key="3">
    <source>
        <dbReference type="Proteomes" id="UP000016023"/>
    </source>
</evidence>
<reference evidence="2 3" key="1">
    <citation type="submission" date="2011-12" db="EMBL/GenBank/DDBJ databases">
        <title>The Genome Sequence of Prevotella micans F0438.</title>
        <authorList>
            <consortium name="The Broad Institute Genome Sequencing Platform"/>
            <person name="Earl A."/>
            <person name="Ward D."/>
            <person name="Feldgarden M."/>
            <person name="Gevers D."/>
            <person name="Izard J."/>
            <person name="Baranova O.V."/>
            <person name="Blanton J.M."/>
            <person name="Wade W.G."/>
            <person name="Dewhirst F.E."/>
            <person name="Young S.K."/>
            <person name="Zeng Q."/>
            <person name="Gargeya S."/>
            <person name="Fitzgerald M."/>
            <person name="Haas B."/>
            <person name="Abouelleil A."/>
            <person name="Alvarado L."/>
            <person name="Arachchi H.M."/>
            <person name="Berlin A."/>
            <person name="Chapman S.B."/>
            <person name="Gearin G."/>
            <person name="Goldberg J."/>
            <person name="Griggs A."/>
            <person name="Gujja S."/>
            <person name="Hansen M."/>
            <person name="Heiman D."/>
            <person name="Howarth C."/>
            <person name="Larimer J."/>
            <person name="Lui A."/>
            <person name="MacDonald P.J.P."/>
            <person name="McCowen C."/>
            <person name="Montmayeur A."/>
            <person name="Murphy C."/>
            <person name="Neiman D."/>
            <person name="Pearson M."/>
            <person name="Priest M."/>
            <person name="Roberts A."/>
            <person name="Saif S."/>
            <person name="Shea T."/>
            <person name="Sisk P."/>
            <person name="Stolte C."/>
            <person name="Sykes S."/>
            <person name="Wortman J."/>
            <person name="Nusbaum C."/>
            <person name="Birren B."/>
        </authorList>
    </citation>
    <scope>NUCLEOTIDE SEQUENCE [LARGE SCALE GENOMIC DNA]</scope>
    <source>
        <strain evidence="2 3">F0438</strain>
    </source>
</reference>
<proteinExistence type="predicted"/>
<gene>
    <name evidence="2" type="ORF">HMPREF9140_00813</name>
</gene>
<name>H1Q1M5_9BACT</name>
<organism evidence="2 3">
    <name type="scientific">Prevotella micans F0438</name>
    <dbReference type="NCBI Taxonomy" id="883158"/>
    <lineage>
        <taxon>Bacteria</taxon>
        <taxon>Pseudomonadati</taxon>
        <taxon>Bacteroidota</taxon>
        <taxon>Bacteroidia</taxon>
        <taxon>Bacteroidales</taxon>
        <taxon>Prevotellaceae</taxon>
        <taxon>Prevotella</taxon>
    </lineage>
</organism>
<sequence>MSKISVLVAVYNTEKYLRQCLDSLLGQTLDDIEIICVDDASTDSSPDILREYIAADNRIKLITLKENRGQAHARNQALKISTGECIAFLDSDDYLASDALEQIVGTFDRHPTTDAVLFKVINIFPDANETPYPMPEFEQMNGYDAFVDSLTWKIHGVYAVRRSIHLKFPYDETARAFSDDNTTRLHYLNSRHVRLSRGIYYYRQHPQSVTHSISLRRFDYLLANESMKRQLLQLNSSSEILDIYENVRWLNLVDLYMFYYLHRRHFSLDARRQALFRLRHTRLTIETSRLRPSLRHKFGYRVMPSWPLFRLQEELYFFLRSLVGRNRESSQGR</sequence>
<dbReference type="GO" id="GO:0016758">
    <property type="term" value="F:hexosyltransferase activity"/>
    <property type="evidence" value="ECO:0007669"/>
    <property type="project" value="UniProtKB-ARBA"/>
</dbReference>
<evidence type="ECO:0000313" key="2">
    <source>
        <dbReference type="EMBL" id="EHO71872.1"/>
    </source>
</evidence>
<dbReference type="Pfam" id="PF00535">
    <property type="entry name" value="Glycos_transf_2"/>
    <property type="match status" value="1"/>
</dbReference>
<feature type="domain" description="Glycosyltransferase 2-like" evidence="1">
    <location>
        <begin position="5"/>
        <end position="158"/>
    </location>
</feature>
<dbReference type="PANTHER" id="PTHR22916">
    <property type="entry name" value="GLYCOSYLTRANSFERASE"/>
    <property type="match status" value="1"/>
</dbReference>